<keyword evidence="3 6" id="KW-0418">Kinase</keyword>
<sequence length="324" mass="32749">MSMSSEPRAAPPHPVASRAGRSEAGRRRGAGKRFLVVGDVLDGVLVQTTATSTGAHDPAAVIRHRAVGAAGNTATWLGWLGAEVDLVARVGVDDVYRHERALVDAGVRPHIRYDARTATGAVVSVRNSDGHTAMSDPAASGALTAADVPLGLVARADIVHLTGSAMLGGGGAERIASLVARARSGSARVSLDPSSAAVVRAVGASAFVEALAGVDVLFPSEPEALALTGASTVADAVRTLTDHVPLVVVTIGHEGVLLGRPGRSPQRVPVTPAMVVDTLGAGDAFAAGFLRAWATDPVRVGAAAREGTRVAARALGFVGGRPPV</sequence>
<dbReference type="RefSeq" id="WP_182516849.1">
    <property type="nucleotide sequence ID" value="NZ_JACGXP010000005.1"/>
</dbReference>
<dbReference type="Gene3D" id="3.40.1190.20">
    <property type="match status" value="1"/>
</dbReference>
<evidence type="ECO:0000256" key="4">
    <source>
        <dbReference type="SAM" id="MobiDB-lite"/>
    </source>
</evidence>
<dbReference type="GO" id="GO:0016301">
    <property type="term" value="F:kinase activity"/>
    <property type="evidence" value="ECO:0007669"/>
    <property type="project" value="UniProtKB-KW"/>
</dbReference>
<feature type="domain" description="Carbohydrate kinase PfkB" evidence="5">
    <location>
        <begin position="58"/>
        <end position="314"/>
    </location>
</feature>
<dbReference type="InterPro" id="IPR029056">
    <property type="entry name" value="Ribokinase-like"/>
</dbReference>
<dbReference type="Proteomes" id="UP000590225">
    <property type="component" value="Unassembled WGS sequence"/>
</dbReference>
<comment type="similarity">
    <text evidence="1">Belongs to the carbohydrate kinase PfkB family.</text>
</comment>
<organism evidence="6 7">
    <name type="scientific">Curtobacterium pusillum</name>
    <dbReference type="NCBI Taxonomy" id="69373"/>
    <lineage>
        <taxon>Bacteria</taxon>
        <taxon>Bacillati</taxon>
        <taxon>Actinomycetota</taxon>
        <taxon>Actinomycetes</taxon>
        <taxon>Micrococcales</taxon>
        <taxon>Microbacteriaceae</taxon>
        <taxon>Curtobacterium</taxon>
    </lineage>
</organism>
<evidence type="ECO:0000256" key="2">
    <source>
        <dbReference type="ARBA" id="ARBA00022679"/>
    </source>
</evidence>
<evidence type="ECO:0000256" key="3">
    <source>
        <dbReference type="ARBA" id="ARBA00022777"/>
    </source>
</evidence>
<dbReference type="SUPFAM" id="SSF53613">
    <property type="entry name" value="Ribokinase-like"/>
    <property type="match status" value="1"/>
</dbReference>
<protein>
    <submittedName>
        <fullName evidence="6">Sugar/nucleoside kinase (Ribokinase family)</fullName>
    </submittedName>
</protein>
<proteinExistence type="inferred from homology"/>
<name>A0AAW3T9S7_9MICO</name>
<feature type="region of interest" description="Disordered" evidence="4">
    <location>
        <begin position="1"/>
        <end position="27"/>
    </location>
</feature>
<dbReference type="EMBL" id="JACGXP010000005">
    <property type="protein sequence ID" value="MBA8991888.1"/>
    <property type="molecule type" value="Genomic_DNA"/>
</dbReference>
<evidence type="ECO:0000313" key="7">
    <source>
        <dbReference type="Proteomes" id="UP000590225"/>
    </source>
</evidence>
<dbReference type="Pfam" id="PF00294">
    <property type="entry name" value="PfkB"/>
    <property type="match status" value="1"/>
</dbReference>
<dbReference type="InterPro" id="IPR050306">
    <property type="entry name" value="PfkB_Carbo_kinase"/>
</dbReference>
<dbReference type="PANTHER" id="PTHR43085:SF57">
    <property type="entry name" value="CARBOHYDRATE KINASE PFKB DOMAIN-CONTAINING PROTEIN"/>
    <property type="match status" value="1"/>
</dbReference>
<keyword evidence="2" id="KW-0808">Transferase</keyword>
<dbReference type="PANTHER" id="PTHR43085">
    <property type="entry name" value="HEXOKINASE FAMILY MEMBER"/>
    <property type="match status" value="1"/>
</dbReference>
<reference evidence="6 7" key="1">
    <citation type="submission" date="2020-07" db="EMBL/GenBank/DDBJ databases">
        <title>Above-ground endophytic microbial communities from plants in different locations in the United States.</title>
        <authorList>
            <person name="Frank C."/>
        </authorList>
    </citation>
    <scope>NUCLEOTIDE SEQUENCE [LARGE SCALE GENOMIC DNA]</scope>
    <source>
        <strain evidence="6 7">WPL5_2</strain>
    </source>
</reference>
<dbReference type="InterPro" id="IPR011611">
    <property type="entry name" value="PfkB_dom"/>
</dbReference>
<evidence type="ECO:0000259" key="5">
    <source>
        <dbReference type="Pfam" id="PF00294"/>
    </source>
</evidence>
<gene>
    <name evidence="6" type="ORF">FHW23_003166</name>
</gene>
<dbReference type="AlphaFoldDB" id="A0AAW3T9S7"/>
<evidence type="ECO:0000256" key="1">
    <source>
        <dbReference type="ARBA" id="ARBA00010688"/>
    </source>
</evidence>
<evidence type="ECO:0000313" key="6">
    <source>
        <dbReference type="EMBL" id="MBA8991888.1"/>
    </source>
</evidence>
<dbReference type="PROSITE" id="PS00584">
    <property type="entry name" value="PFKB_KINASES_2"/>
    <property type="match status" value="1"/>
</dbReference>
<comment type="caution">
    <text evidence="6">The sequence shown here is derived from an EMBL/GenBank/DDBJ whole genome shotgun (WGS) entry which is preliminary data.</text>
</comment>
<accession>A0AAW3T9S7</accession>
<dbReference type="InterPro" id="IPR002173">
    <property type="entry name" value="Carboh/pur_kinase_PfkB_CS"/>
</dbReference>